<accession>A0ABQ2S9W1</accession>
<proteinExistence type="predicted"/>
<reference evidence="3" key="1">
    <citation type="journal article" date="2019" name="Int. J. Syst. Evol. Microbiol.">
        <title>The Global Catalogue of Microorganisms (GCM) 10K type strain sequencing project: providing services to taxonomists for standard genome sequencing and annotation.</title>
        <authorList>
            <consortium name="The Broad Institute Genomics Platform"/>
            <consortium name="The Broad Institute Genome Sequencing Center for Infectious Disease"/>
            <person name="Wu L."/>
            <person name="Ma J."/>
        </authorList>
    </citation>
    <scope>NUCLEOTIDE SEQUENCE [LARGE SCALE GENOMIC DNA]</scope>
    <source>
        <strain evidence="3">JCM 31405</strain>
    </source>
</reference>
<sequence length="111" mass="10748">MRAGVDVQEVPRFGLAALAGADHGLGLGVVGVDLDAEPVAAVEELDEEGKAGGGVEAGAEELPRVSVEEVLHGVAGEGTGGDDAVAVGDPGLADGGVADGGARRSPPQTRA</sequence>
<evidence type="ECO:0000313" key="3">
    <source>
        <dbReference type="Proteomes" id="UP000644548"/>
    </source>
</evidence>
<organism evidence="2 3">
    <name type="scientific">Deinococcus sedimenti</name>
    <dbReference type="NCBI Taxonomy" id="1867090"/>
    <lineage>
        <taxon>Bacteria</taxon>
        <taxon>Thermotogati</taxon>
        <taxon>Deinococcota</taxon>
        <taxon>Deinococci</taxon>
        <taxon>Deinococcales</taxon>
        <taxon>Deinococcaceae</taxon>
        <taxon>Deinococcus</taxon>
    </lineage>
</organism>
<protein>
    <submittedName>
        <fullName evidence="2">Uncharacterized protein</fullName>
    </submittedName>
</protein>
<dbReference type="EMBL" id="BMQN01000012">
    <property type="protein sequence ID" value="GGS03815.1"/>
    <property type="molecule type" value="Genomic_DNA"/>
</dbReference>
<feature type="compositionally biased region" description="Low complexity" evidence="1">
    <location>
        <begin position="82"/>
        <end position="92"/>
    </location>
</feature>
<name>A0ABQ2S9W1_9DEIO</name>
<gene>
    <name evidence="2" type="ORF">GCM10008960_32940</name>
</gene>
<keyword evidence="3" id="KW-1185">Reference proteome</keyword>
<comment type="caution">
    <text evidence="2">The sequence shown here is derived from an EMBL/GenBank/DDBJ whole genome shotgun (WGS) entry which is preliminary data.</text>
</comment>
<evidence type="ECO:0000313" key="2">
    <source>
        <dbReference type="EMBL" id="GGS03815.1"/>
    </source>
</evidence>
<dbReference type="Proteomes" id="UP000644548">
    <property type="component" value="Unassembled WGS sequence"/>
</dbReference>
<evidence type="ECO:0000256" key="1">
    <source>
        <dbReference type="SAM" id="MobiDB-lite"/>
    </source>
</evidence>
<feature type="region of interest" description="Disordered" evidence="1">
    <location>
        <begin position="74"/>
        <end position="111"/>
    </location>
</feature>